<reference evidence="2" key="1">
    <citation type="submission" date="2023-03" db="UniProtKB">
        <authorList>
            <consortium name="Ensembl"/>
        </authorList>
    </citation>
    <scope>IDENTIFICATION</scope>
</reference>
<organism evidence="2">
    <name type="scientific">Equus asinus asinus</name>
    <dbReference type="NCBI Taxonomy" id="83772"/>
    <lineage>
        <taxon>Eukaryota</taxon>
        <taxon>Metazoa</taxon>
        <taxon>Chordata</taxon>
        <taxon>Craniata</taxon>
        <taxon>Vertebrata</taxon>
        <taxon>Euteleostomi</taxon>
        <taxon>Mammalia</taxon>
        <taxon>Eutheria</taxon>
        <taxon>Laurasiatheria</taxon>
        <taxon>Perissodactyla</taxon>
        <taxon>Equidae</taxon>
        <taxon>Equus</taxon>
    </lineage>
</organism>
<dbReference type="AlphaFoldDB" id="A0A8C4LCS9"/>
<protein>
    <submittedName>
        <fullName evidence="2">Uncharacterized protein</fullName>
    </submittedName>
</protein>
<feature type="region of interest" description="Disordered" evidence="1">
    <location>
        <begin position="1"/>
        <end position="104"/>
    </location>
</feature>
<sequence length="104" mass="10329">MEGPAQVAAVEPAPTRTGPAGPSGGSDSGDKVQRVAMSLSVSWERAGPEEAEAPIRGEAAPHPGISPTAARTPPGRMGAYPTGRHRGASVGTTSSGRVKSGLGM</sequence>
<evidence type="ECO:0000313" key="2">
    <source>
        <dbReference type="Ensembl" id="ENSEASP00005006102.1"/>
    </source>
</evidence>
<evidence type="ECO:0000256" key="1">
    <source>
        <dbReference type="SAM" id="MobiDB-lite"/>
    </source>
</evidence>
<accession>A0A8C4LCS9</accession>
<name>A0A8C4LCS9_EQUAS</name>
<proteinExistence type="predicted"/>
<dbReference type="Ensembl" id="ENSEAST00005006684.1">
    <property type="protein sequence ID" value="ENSEASP00005006102.1"/>
    <property type="gene ID" value="ENSEASG00005004528.1"/>
</dbReference>